<evidence type="ECO:0000313" key="10">
    <source>
        <dbReference type="EMBL" id="OGZ96076.1"/>
    </source>
</evidence>
<feature type="domain" description="S1 motif" evidence="9">
    <location>
        <begin position="202"/>
        <end position="266"/>
    </location>
</feature>
<dbReference type="InterPro" id="IPR010213">
    <property type="entry name" value="TF_NusA"/>
</dbReference>
<dbReference type="AlphaFoldDB" id="A0A1G2K9H5"/>
<dbReference type="SUPFAM" id="SSF54814">
    <property type="entry name" value="Prokaryotic type KH domain (KH-domain type II)"/>
    <property type="match status" value="2"/>
</dbReference>
<dbReference type="Gene3D" id="3.30.300.20">
    <property type="match status" value="2"/>
</dbReference>
<dbReference type="SMART" id="SM00316">
    <property type="entry name" value="S1"/>
    <property type="match status" value="1"/>
</dbReference>
<dbReference type="GO" id="GO:0006353">
    <property type="term" value="P:DNA-templated transcription termination"/>
    <property type="evidence" value="ECO:0007669"/>
    <property type="project" value="UniProtKB-UniRule"/>
</dbReference>
<dbReference type="CDD" id="cd22529">
    <property type="entry name" value="KH-II_NusA_rpt2"/>
    <property type="match status" value="1"/>
</dbReference>
<keyword evidence="1 7" id="KW-0806">Transcription termination</keyword>
<evidence type="ECO:0000256" key="5">
    <source>
        <dbReference type="ARBA" id="ARBA00023015"/>
    </source>
</evidence>
<evidence type="ECO:0000256" key="3">
    <source>
        <dbReference type="ARBA" id="ARBA00022814"/>
    </source>
</evidence>
<protein>
    <recommendedName>
        <fullName evidence="7">Transcription termination/antitermination protein NusA</fullName>
    </recommendedName>
</protein>
<dbReference type="InterPro" id="IPR030842">
    <property type="entry name" value="TF_NusA_bacterial"/>
</dbReference>
<dbReference type="InterPro" id="IPR013735">
    <property type="entry name" value="TF_NusA_N"/>
</dbReference>
<gene>
    <name evidence="7" type="primary">nusA</name>
    <name evidence="10" type="ORF">A2847_02485</name>
</gene>
<keyword evidence="5 7" id="KW-0805">Transcription regulation</keyword>
<dbReference type="Proteomes" id="UP000178574">
    <property type="component" value="Unassembled WGS sequence"/>
</dbReference>
<dbReference type="PROSITE" id="PS50084">
    <property type="entry name" value="KH_TYPE_1"/>
    <property type="match status" value="1"/>
</dbReference>
<comment type="subunit">
    <text evidence="7">Monomer. Binds directly to the core enzyme of the DNA-dependent RNA polymerase and to nascent RNA.</text>
</comment>
<evidence type="ECO:0000256" key="1">
    <source>
        <dbReference type="ARBA" id="ARBA00022472"/>
    </source>
</evidence>
<evidence type="ECO:0000313" key="11">
    <source>
        <dbReference type="Proteomes" id="UP000178574"/>
    </source>
</evidence>
<dbReference type="Pfam" id="PF08529">
    <property type="entry name" value="NusA_N"/>
    <property type="match status" value="2"/>
</dbReference>
<dbReference type="HAMAP" id="MF_00945_B">
    <property type="entry name" value="NusA_B"/>
    <property type="match status" value="1"/>
</dbReference>
<dbReference type="PANTHER" id="PTHR22648">
    <property type="entry name" value="TRANSCRIPTION TERMINATION FACTOR NUSA"/>
    <property type="match status" value="1"/>
</dbReference>
<evidence type="ECO:0000256" key="6">
    <source>
        <dbReference type="ARBA" id="ARBA00023163"/>
    </source>
</evidence>
<dbReference type="Gene3D" id="3.30.1480.10">
    <property type="entry name" value="NusA, N-terminal domain"/>
    <property type="match status" value="1"/>
</dbReference>
<dbReference type="InterPro" id="IPR036555">
    <property type="entry name" value="NusA_N_sf"/>
</dbReference>
<keyword evidence="3 7" id="KW-0889">Transcription antitermination</keyword>
<dbReference type="InterPro" id="IPR025249">
    <property type="entry name" value="TF_NusA_KH_1st"/>
</dbReference>
<comment type="similarity">
    <text evidence="7">Belongs to the NusA family.</text>
</comment>
<dbReference type="PANTHER" id="PTHR22648:SF0">
    <property type="entry name" value="TRANSCRIPTION TERMINATION_ANTITERMINATION PROTEIN NUSA"/>
    <property type="match status" value="1"/>
</dbReference>
<feature type="compositionally biased region" description="Basic and acidic residues" evidence="8">
    <location>
        <begin position="426"/>
        <end position="439"/>
    </location>
</feature>
<dbReference type="FunFam" id="3.30.300.20:FF:000005">
    <property type="entry name" value="Transcription termination/antitermination protein NusA"/>
    <property type="match status" value="1"/>
</dbReference>
<proteinExistence type="inferred from homology"/>
<dbReference type="Gene3D" id="2.40.50.140">
    <property type="entry name" value="Nucleic acid-binding proteins"/>
    <property type="match status" value="1"/>
</dbReference>
<dbReference type="NCBIfam" id="TIGR01953">
    <property type="entry name" value="NusA"/>
    <property type="match status" value="1"/>
</dbReference>
<feature type="region of interest" description="Disordered" evidence="8">
    <location>
        <begin position="90"/>
        <end position="128"/>
    </location>
</feature>
<dbReference type="PROSITE" id="PS50126">
    <property type="entry name" value="S1"/>
    <property type="match status" value="1"/>
</dbReference>
<comment type="subcellular location">
    <subcellularLocation>
        <location evidence="7">Cytoplasm</location>
    </subcellularLocation>
</comment>
<accession>A0A1G2K9H5</accession>
<evidence type="ECO:0000256" key="8">
    <source>
        <dbReference type="SAM" id="MobiDB-lite"/>
    </source>
</evidence>
<feature type="region of interest" description="Disordered" evidence="8">
    <location>
        <begin position="407"/>
        <end position="439"/>
    </location>
</feature>
<dbReference type="GO" id="GO:0005829">
    <property type="term" value="C:cytosol"/>
    <property type="evidence" value="ECO:0007669"/>
    <property type="project" value="TreeGrafter"/>
</dbReference>
<dbReference type="SUPFAM" id="SSF50249">
    <property type="entry name" value="Nucleic acid-binding proteins"/>
    <property type="match status" value="1"/>
</dbReference>
<dbReference type="Pfam" id="PF26594">
    <property type="entry name" value="KH_NusA_2nd"/>
    <property type="match status" value="1"/>
</dbReference>
<sequence>MFRNSNSVFPKKVDLKAFTQSIEQLADEKGIAKEAIIETIEAALAAAYKRDYGRRGQIIRAALNPATGKVVFRQIKTVVDETMIKTEEEVLEEERQREAGEFDREEQAPKRKQDGDSDERDAEGDGEIKRVRFNPEKHIMLDEAQKGKRGAAVGDELEFPVPEEPTYEYGRIAAQTAKQVIMQRIREAEREAIFNEFKSREGEIISGIIQRIEGRNIYIDIGRTVGVMPPEEQIPSERLRIGERIKTLIALVEKNPRGSGIFLSRAHPRLLRKLFEIEVPEIASGAVEIKAVAREAGSRSKIAADSHEEGVDPVGALVGQKGVRVTTVISEAGGEKIDIIEWSENPEVFIAHALSPAKVVSVELHGERKEARAIVPDDQLSLAIGKGGQNVRLAAKLTGWKIDVRSDKKKDEIATESESAEAPLDEPNRAEDEQKEPKE</sequence>
<dbReference type="EMBL" id="MHQD01000021">
    <property type="protein sequence ID" value="OGZ96076.1"/>
    <property type="molecule type" value="Genomic_DNA"/>
</dbReference>
<dbReference type="GO" id="GO:0003723">
    <property type="term" value="F:RNA binding"/>
    <property type="evidence" value="ECO:0007669"/>
    <property type="project" value="UniProtKB-UniRule"/>
</dbReference>
<dbReference type="CDD" id="cd04455">
    <property type="entry name" value="S1_NusA"/>
    <property type="match status" value="1"/>
</dbReference>
<dbReference type="CDD" id="cd02134">
    <property type="entry name" value="KH-II_NusA_rpt1"/>
    <property type="match status" value="1"/>
</dbReference>
<comment type="caution">
    <text evidence="10">The sequence shown here is derived from an EMBL/GenBank/DDBJ whole genome shotgun (WGS) entry which is preliminary data.</text>
</comment>
<dbReference type="FunFam" id="3.30.300.20:FF:000002">
    <property type="entry name" value="Transcription termination/antitermination protein NusA"/>
    <property type="match status" value="1"/>
</dbReference>
<evidence type="ECO:0000256" key="7">
    <source>
        <dbReference type="HAMAP-Rule" id="MF_00945"/>
    </source>
</evidence>
<dbReference type="InterPro" id="IPR009019">
    <property type="entry name" value="KH_sf_prok-type"/>
</dbReference>
<reference evidence="10 11" key="1">
    <citation type="journal article" date="2016" name="Nat. Commun.">
        <title>Thousands of microbial genomes shed light on interconnected biogeochemical processes in an aquifer system.</title>
        <authorList>
            <person name="Anantharaman K."/>
            <person name="Brown C.T."/>
            <person name="Hug L.A."/>
            <person name="Sharon I."/>
            <person name="Castelle C.J."/>
            <person name="Probst A.J."/>
            <person name="Thomas B.C."/>
            <person name="Singh A."/>
            <person name="Wilkins M.J."/>
            <person name="Karaoz U."/>
            <person name="Brodie E.L."/>
            <person name="Williams K.H."/>
            <person name="Hubbard S.S."/>
            <person name="Banfield J.F."/>
        </authorList>
    </citation>
    <scope>NUCLEOTIDE SEQUENCE [LARGE SCALE GENOMIC DNA]</scope>
</reference>
<organism evidence="10 11">
    <name type="scientific">Candidatus Sungbacteria bacterium RIFCSPHIGHO2_01_FULL_50_25</name>
    <dbReference type="NCBI Taxonomy" id="1802265"/>
    <lineage>
        <taxon>Bacteria</taxon>
        <taxon>Candidatus Sungiibacteriota</taxon>
    </lineage>
</organism>
<dbReference type="GO" id="GO:0031564">
    <property type="term" value="P:transcription antitermination"/>
    <property type="evidence" value="ECO:0007669"/>
    <property type="project" value="UniProtKB-UniRule"/>
</dbReference>
<dbReference type="InterPro" id="IPR015946">
    <property type="entry name" value="KH_dom-like_a/b"/>
</dbReference>
<keyword evidence="6 7" id="KW-0804">Transcription</keyword>
<comment type="function">
    <text evidence="7">Participates in both transcription termination and antitermination.</text>
</comment>
<evidence type="ECO:0000256" key="4">
    <source>
        <dbReference type="ARBA" id="ARBA00022884"/>
    </source>
</evidence>
<evidence type="ECO:0000256" key="2">
    <source>
        <dbReference type="ARBA" id="ARBA00022490"/>
    </source>
</evidence>
<dbReference type="GO" id="GO:0003700">
    <property type="term" value="F:DNA-binding transcription factor activity"/>
    <property type="evidence" value="ECO:0007669"/>
    <property type="project" value="InterPro"/>
</dbReference>
<keyword evidence="2 7" id="KW-0963">Cytoplasm</keyword>
<feature type="compositionally biased region" description="Acidic residues" evidence="8">
    <location>
        <begin position="116"/>
        <end position="125"/>
    </location>
</feature>
<dbReference type="InterPro" id="IPR058582">
    <property type="entry name" value="KH_NusA_2nd"/>
</dbReference>
<name>A0A1G2K9H5_9BACT</name>
<dbReference type="SUPFAM" id="SSF69705">
    <property type="entry name" value="Transcription factor NusA, N-terminal domain"/>
    <property type="match status" value="1"/>
</dbReference>
<keyword evidence="4 7" id="KW-0694">RNA-binding</keyword>
<evidence type="ECO:0000259" key="9">
    <source>
        <dbReference type="PROSITE" id="PS50126"/>
    </source>
</evidence>
<dbReference type="InterPro" id="IPR012340">
    <property type="entry name" value="NA-bd_OB-fold"/>
</dbReference>
<feature type="compositionally biased region" description="Basic and acidic residues" evidence="8">
    <location>
        <begin position="90"/>
        <end position="115"/>
    </location>
</feature>
<dbReference type="InterPro" id="IPR003029">
    <property type="entry name" value="S1_domain"/>
</dbReference>
<dbReference type="Pfam" id="PF13184">
    <property type="entry name" value="KH_NusA_1st"/>
    <property type="match status" value="1"/>
</dbReference>